<gene>
    <name evidence="1" type="ORF">K3136_06510</name>
</gene>
<keyword evidence="2" id="KW-1185">Reference proteome</keyword>
<evidence type="ECO:0000313" key="2">
    <source>
        <dbReference type="Proteomes" id="UP000824321"/>
    </source>
</evidence>
<dbReference type="RefSeq" id="WP_221432050.1">
    <property type="nucleotide sequence ID" value="NZ_CP081294.1"/>
</dbReference>
<dbReference type="Proteomes" id="UP000824321">
    <property type="component" value="Chromosome"/>
</dbReference>
<evidence type="ECO:0008006" key="3">
    <source>
        <dbReference type="Google" id="ProtNLM"/>
    </source>
</evidence>
<evidence type="ECO:0000313" key="1">
    <source>
        <dbReference type="EMBL" id="QZD96329.1"/>
    </source>
</evidence>
<name>A0ABX9A7T3_9SPHN</name>
<proteinExistence type="predicted"/>
<protein>
    <recommendedName>
        <fullName evidence="3">Viral coat protein P2 N-terminal domain-containing protein</fullName>
    </recommendedName>
</protein>
<sequence length="263" mass="29147">MAATGAMSTQSDLLLPVDAEPGVLEVRKGDFVLDGILVAPDHVTLDETHTLQIGAYETTLEAGVPLNGTILDGALAEELGTSRTFYCEDWKTATKELRKAFGSALFSTPGGSIRLCLNDRDDDGTFDFAVLNPNPLRSPYITAITPIPFSQREYAAGDRARDVRVKIDKIGSKIVKFDTRIIHREKSEEGYTIEEWYFSFGKGDPDDEKYISRHFQVRGPFPQTVEFLGSEILVHSVDRKQKTARIEILSGFEPQMVRPGMGS</sequence>
<reference evidence="1 2" key="1">
    <citation type="submission" date="2021-08" db="EMBL/GenBank/DDBJ databases">
        <title>Comparative Genomics Analysis of the Genus Qipengyuania Reveals Extensive Genetic Diversity and Metabolic Versatility, Including the Description of Fifteen Novel Species.</title>
        <authorList>
            <person name="Liu Y."/>
        </authorList>
    </citation>
    <scope>NUCLEOTIDE SEQUENCE [LARGE SCALE GENOMIC DNA]</scope>
    <source>
        <strain evidence="1 2">1NDH1</strain>
    </source>
</reference>
<dbReference type="EMBL" id="CP081294">
    <property type="protein sequence ID" value="QZD96329.1"/>
    <property type="molecule type" value="Genomic_DNA"/>
</dbReference>
<organism evidence="1 2">
    <name type="scientific">Qipengyuania gelatinilytica</name>
    <dbReference type="NCBI Taxonomy" id="2867231"/>
    <lineage>
        <taxon>Bacteria</taxon>
        <taxon>Pseudomonadati</taxon>
        <taxon>Pseudomonadota</taxon>
        <taxon>Alphaproteobacteria</taxon>
        <taxon>Sphingomonadales</taxon>
        <taxon>Erythrobacteraceae</taxon>
        <taxon>Qipengyuania</taxon>
    </lineage>
</organism>
<accession>A0ABX9A7T3</accession>